<evidence type="ECO:0000256" key="3">
    <source>
        <dbReference type="ARBA" id="ARBA00009361"/>
    </source>
</evidence>
<evidence type="ECO:0000313" key="8">
    <source>
        <dbReference type="EMBL" id="VFQ59740.1"/>
    </source>
</evidence>
<dbReference type="OrthoDB" id="1653389at2759"/>
<dbReference type="GO" id="GO:0016887">
    <property type="term" value="F:ATP hydrolysis activity"/>
    <property type="evidence" value="ECO:0007669"/>
    <property type="project" value="InterPro"/>
</dbReference>
<accession>A0A484K2P6</accession>
<dbReference type="SUPFAM" id="SSF52540">
    <property type="entry name" value="P-loop containing nucleoside triphosphate hydrolases"/>
    <property type="match status" value="1"/>
</dbReference>
<dbReference type="PANTHER" id="PTHR33078">
    <property type="entry name" value="PROTEIN YCF2-RELATED"/>
    <property type="match status" value="1"/>
</dbReference>
<evidence type="ECO:0000256" key="5">
    <source>
        <dbReference type="ARBA" id="ARBA00022741"/>
    </source>
</evidence>
<comment type="similarity">
    <text evidence="3">Belongs to the Ycf2 family.</text>
</comment>
<keyword evidence="6" id="KW-0067">ATP-binding</keyword>
<comment type="subcellular location">
    <subcellularLocation>
        <location evidence="2">Plastid</location>
    </subcellularLocation>
</comment>
<dbReference type="Pfam" id="PF00004">
    <property type="entry name" value="AAA"/>
    <property type="match status" value="1"/>
</dbReference>
<evidence type="ECO:0000313" key="9">
    <source>
        <dbReference type="Proteomes" id="UP000595140"/>
    </source>
</evidence>
<organism evidence="8 9">
    <name type="scientific">Cuscuta campestris</name>
    <dbReference type="NCBI Taxonomy" id="132261"/>
    <lineage>
        <taxon>Eukaryota</taxon>
        <taxon>Viridiplantae</taxon>
        <taxon>Streptophyta</taxon>
        <taxon>Embryophyta</taxon>
        <taxon>Tracheophyta</taxon>
        <taxon>Spermatophyta</taxon>
        <taxon>Magnoliopsida</taxon>
        <taxon>eudicotyledons</taxon>
        <taxon>Gunneridae</taxon>
        <taxon>Pentapetalae</taxon>
        <taxon>asterids</taxon>
        <taxon>lamiids</taxon>
        <taxon>Solanales</taxon>
        <taxon>Convolvulaceae</taxon>
        <taxon>Cuscuteae</taxon>
        <taxon>Cuscuta</taxon>
        <taxon>Cuscuta subgen. Grammica</taxon>
        <taxon>Cuscuta sect. Cleistogrammica</taxon>
    </lineage>
</organism>
<dbReference type="GO" id="GO:0005524">
    <property type="term" value="F:ATP binding"/>
    <property type="evidence" value="ECO:0007669"/>
    <property type="project" value="UniProtKB-KW"/>
</dbReference>
<feature type="domain" description="ATPase AAA-type core" evidence="7">
    <location>
        <begin position="74"/>
        <end position="152"/>
    </location>
</feature>
<evidence type="ECO:0000259" key="7">
    <source>
        <dbReference type="Pfam" id="PF00004"/>
    </source>
</evidence>
<reference evidence="8 9" key="1">
    <citation type="submission" date="2018-04" db="EMBL/GenBank/DDBJ databases">
        <authorList>
            <person name="Vogel A."/>
        </authorList>
    </citation>
    <scope>NUCLEOTIDE SEQUENCE [LARGE SCALE GENOMIC DNA]</scope>
</reference>
<evidence type="ECO:0000256" key="4">
    <source>
        <dbReference type="ARBA" id="ARBA00022640"/>
    </source>
</evidence>
<comment type="function">
    <text evidence="1">Probable ATPase of unknown function. Its presence in a non-photosynthetic plant (Epifagus virginiana) and experiments in tobacco indicate that it has an essential function which is probably not related to photosynthesis.</text>
</comment>
<proteinExistence type="inferred from homology"/>
<dbReference type="GO" id="GO:0009536">
    <property type="term" value="C:plastid"/>
    <property type="evidence" value="ECO:0007669"/>
    <property type="project" value="UniProtKB-SubCell"/>
</dbReference>
<dbReference type="InterPro" id="IPR003959">
    <property type="entry name" value="ATPase_AAA_core"/>
</dbReference>
<dbReference type="EMBL" id="OOIL02000049">
    <property type="protein sequence ID" value="VFQ59740.1"/>
    <property type="molecule type" value="Genomic_DNA"/>
</dbReference>
<evidence type="ECO:0000256" key="2">
    <source>
        <dbReference type="ARBA" id="ARBA00004474"/>
    </source>
</evidence>
<dbReference type="PANTHER" id="PTHR33078:SF100">
    <property type="entry name" value="PROTEIN YCF2"/>
    <property type="match status" value="1"/>
</dbReference>
<keyword evidence="4" id="KW-0934">Plastid</keyword>
<dbReference type="Gene3D" id="3.40.50.300">
    <property type="entry name" value="P-loop containing nucleotide triphosphate hydrolases"/>
    <property type="match status" value="1"/>
</dbReference>
<keyword evidence="5" id="KW-0547">Nucleotide-binding</keyword>
<gene>
    <name evidence="8" type="ORF">CCAM_LOCUS1516</name>
</gene>
<name>A0A484K2P6_9ASTE</name>
<evidence type="ECO:0000256" key="1">
    <source>
        <dbReference type="ARBA" id="ARBA00002329"/>
    </source>
</evidence>
<dbReference type="Proteomes" id="UP000595140">
    <property type="component" value="Unassembled WGS sequence"/>
</dbReference>
<protein>
    <recommendedName>
        <fullName evidence="7">ATPase AAA-type core domain-containing protein</fullName>
    </recommendedName>
</protein>
<sequence length="367" mass="42350">MIFVNKLLDKNPPKFISDIDKVEKSDNIDPSYDIDRVENSDNIGRDLATELDLLTWNALTTDSEMKAQIDRLSITLQFELARAMSPCIIWIPNVHDLDVNESNSLSLGLLVNQLSRDCERCSPRNNLVIASTHLPQKVDPALIAPKKLNTCIKLRRLLSSQQRKSFFTLSYTRGFHLEKKMFHTNGLGSNVRDVVALTNEVLSISITQKKSILDTNTIRSALHRQTWDLQSQTRAKEFMWDPTDPLFFLFKDQTPGSIFSRRELFAEEEMAKALLTSQIEHMFLSKNTRFISNKTQEKHFEFLIHRQKWLRTNSSLSNGSFLFNTLSESYQYLSNMFLSNGTLLDQMTKTLLKKGWLFPDEIKIGFM</sequence>
<dbReference type="InterPro" id="IPR027417">
    <property type="entry name" value="P-loop_NTPase"/>
</dbReference>
<evidence type="ECO:0000256" key="6">
    <source>
        <dbReference type="ARBA" id="ARBA00022840"/>
    </source>
</evidence>
<dbReference type="AlphaFoldDB" id="A0A484K2P6"/>
<keyword evidence="9" id="KW-1185">Reference proteome</keyword>